<dbReference type="OrthoDB" id="28998at2157"/>
<organism evidence="2 3">
    <name type="scientific">Thermoproteus uzoniensis (strain 768-20)</name>
    <dbReference type="NCBI Taxonomy" id="999630"/>
    <lineage>
        <taxon>Archaea</taxon>
        <taxon>Thermoproteota</taxon>
        <taxon>Thermoprotei</taxon>
        <taxon>Thermoproteales</taxon>
        <taxon>Thermoproteaceae</taxon>
        <taxon>Thermoproteus</taxon>
    </lineage>
</organism>
<dbReference type="STRING" id="999630.TUZN_1171"/>
<dbReference type="EMBL" id="CP002590">
    <property type="protein sequence ID" value="AEA12650.1"/>
    <property type="molecule type" value="Genomic_DNA"/>
</dbReference>
<accession>F2L0G8</accession>
<keyword evidence="3" id="KW-1185">Reference proteome</keyword>
<gene>
    <name evidence="2" type="ordered locus">TUZN_1171</name>
</gene>
<evidence type="ECO:0000313" key="3">
    <source>
        <dbReference type="Proteomes" id="UP000008138"/>
    </source>
</evidence>
<dbReference type="GeneID" id="10360699"/>
<dbReference type="Proteomes" id="UP000008138">
    <property type="component" value="Chromosome"/>
</dbReference>
<proteinExistence type="predicted"/>
<dbReference type="RefSeq" id="WP_013679986.1">
    <property type="nucleotide sequence ID" value="NC_015315.1"/>
</dbReference>
<feature type="compositionally biased region" description="Basic and acidic residues" evidence="1">
    <location>
        <begin position="71"/>
        <end position="123"/>
    </location>
</feature>
<dbReference type="KEGG" id="tuz:TUZN_1171"/>
<dbReference type="AlphaFoldDB" id="F2L0G8"/>
<dbReference type="eggNOG" id="arCOG03760">
    <property type="taxonomic scope" value="Archaea"/>
</dbReference>
<protein>
    <submittedName>
        <fullName evidence="2">Uncharacterized protein</fullName>
    </submittedName>
</protein>
<reference key="2">
    <citation type="submission" date="2011-03" db="EMBL/GenBank/DDBJ databases">
        <title>Complete genome sequence of the thermoacidophilic crenarchaeon Thermoproteus uzoniensis 768-20.</title>
        <authorList>
            <person name="Mardanov A.V."/>
            <person name="Gumerov V.M."/>
            <person name="Beletsky A.V."/>
            <person name="Prokofeva M.I."/>
            <person name="Bonch-Osmolovskaya E.A."/>
            <person name="Ravin N.V."/>
            <person name="Skryabin K.G."/>
        </authorList>
    </citation>
    <scope>NUCLEOTIDE SEQUENCE</scope>
    <source>
        <strain>768-20</strain>
    </source>
</reference>
<evidence type="ECO:0000256" key="1">
    <source>
        <dbReference type="SAM" id="MobiDB-lite"/>
    </source>
</evidence>
<feature type="region of interest" description="Disordered" evidence="1">
    <location>
        <begin position="46"/>
        <end position="139"/>
    </location>
</feature>
<sequence>MLSKKADLKNSELLGVLAASILCAKQGCEADGPEIAIGPLSLRLYQGQARQEAKRERKGQLSLLDLAGGRARQEAPRPKPVEKPRQPREAKKEPTAESRPKPVAQAERKEPAKEEREKAEKAEAGPSEGRSEPATGAGPAGGKIDLAYLADTASDVLGLDAREARRLLEAVLLYLSNYPSVGLLRFFEDLKRATKADPEVLKKVLNILRSYDIVELHELGVVNLKKRVELKRETKL</sequence>
<evidence type="ECO:0000313" key="2">
    <source>
        <dbReference type="EMBL" id="AEA12650.1"/>
    </source>
</evidence>
<name>F2L0G8_THEU7</name>
<reference evidence="2 3" key="1">
    <citation type="journal article" date="2011" name="J. Bacteriol.">
        <title>Complete genome sequence of the thermoacidophilic crenarchaeon Thermoproteus uzoniensis 768-20.</title>
        <authorList>
            <person name="Mardanov A.V."/>
            <person name="Gumerov V.M."/>
            <person name="Beletsky A.V."/>
            <person name="Prokofeva M.I."/>
            <person name="Bonch-Osmolovskaya E.A."/>
            <person name="Ravin N.V."/>
            <person name="Skryabin K.G."/>
        </authorList>
    </citation>
    <scope>NUCLEOTIDE SEQUENCE [LARGE SCALE GENOMIC DNA]</scope>
    <source>
        <strain evidence="2 3">768-20</strain>
    </source>
</reference>
<dbReference type="HOGENOM" id="CLU_1340774_0_0_2"/>